<keyword evidence="11" id="KW-1185">Reference proteome</keyword>
<comment type="subcellular location">
    <subcellularLocation>
        <location evidence="1">Cell membrane</location>
        <topology evidence="1">Multi-pass membrane protein</topology>
    </subcellularLocation>
</comment>
<keyword evidence="4 8" id="KW-1133">Transmembrane helix</keyword>
<protein>
    <submittedName>
        <fullName evidence="10">ABC transporter permease</fullName>
    </submittedName>
</protein>
<dbReference type="PANTHER" id="PTHR30572">
    <property type="entry name" value="MEMBRANE COMPONENT OF TRANSPORTER-RELATED"/>
    <property type="match status" value="1"/>
</dbReference>
<reference evidence="10 11" key="1">
    <citation type="submission" date="2020-02" db="EMBL/GenBank/DDBJ databases">
        <title>Characterization of phylogenetic diversity of novel bifidobacterial species isolated in Czech ZOOs.</title>
        <authorList>
            <person name="Lugli G.A."/>
            <person name="Vera N.B."/>
            <person name="Ventura M."/>
        </authorList>
    </citation>
    <scope>NUCLEOTIDE SEQUENCE [LARGE SCALE GENOMIC DNA]</scope>
    <source>
        <strain evidence="10 11">DSM 109959</strain>
    </source>
</reference>
<evidence type="ECO:0000313" key="11">
    <source>
        <dbReference type="Proteomes" id="UP000543419"/>
    </source>
</evidence>
<dbReference type="GO" id="GO:0022857">
    <property type="term" value="F:transmembrane transporter activity"/>
    <property type="evidence" value="ECO:0007669"/>
    <property type="project" value="TreeGrafter"/>
</dbReference>
<feature type="transmembrane region" description="Helical" evidence="8">
    <location>
        <begin position="399"/>
        <end position="420"/>
    </location>
</feature>
<name>A0A7Y0EY27_9BIFI</name>
<accession>A0A7Y0EY27</accession>
<evidence type="ECO:0000256" key="1">
    <source>
        <dbReference type="ARBA" id="ARBA00004651"/>
    </source>
</evidence>
<evidence type="ECO:0000256" key="7">
    <source>
        <dbReference type="SAM" id="MobiDB-lite"/>
    </source>
</evidence>
<dbReference type="Pfam" id="PF02687">
    <property type="entry name" value="FtsX"/>
    <property type="match status" value="1"/>
</dbReference>
<feature type="transmembrane region" description="Helical" evidence="8">
    <location>
        <begin position="314"/>
        <end position="338"/>
    </location>
</feature>
<evidence type="ECO:0000256" key="6">
    <source>
        <dbReference type="ARBA" id="ARBA00038076"/>
    </source>
</evidence>
<evidence type="ECO:0000256" key="3">
    <source>
        <dbReference type="ARBA" id="ARBA00022692"/>
    </source>
</evidence>
<keyword evidence="3 8" id="KW-0812">Transmembrane</keyword>
<organism evidence="10 11">
    <name type="scientific">Bifidobacterium olomucense</name>
    <dbReference type="NCBI Taxonomy" id="2675324"/>
    <lineage>
        <taxon>Bacteria</taxon>
        <taxon>Bacillati</taxon>
        <taxon>Actinomycetota</taxon>
        <taxon>Actinomycetes</taxon>
        <taxon>Bifidobacteriales</taxon>
        <taxon>Bifidobacteriaceae</taxon>
        <taxon>Bifidobacterium</taxon>
    </lineage>
</organism>
<comment type="similarity">
    <text evidence="6">Belongs to the ABC-4 integral membrane protein family.</text>
</comment>
<evidence type="ECO:0000256" key="8">
    <source>
        <dbReference type="SAM" id="Phobius"/>
    </source>
</evidence>
<dbReference type="InterPro" id="IPR003838">
    <property type="entry name" value="ABC3_permease_C"/>
</dbReference>
<dbReference type="InterPro" id="IPR050250">
    <property type="entry name" value="Macrolide_Exporter_MacB"/>
</dbReference>
<dbReference type="GO" id="GO:0005886">
    <property type="term" value="C:plasma membrane"/>
    <property type="evidence" value="ECO:0007669"/>
    <property type="project" value="UniProtKB-SubCell"/>
</dbReference>
<evidence type="ECO:0000256" key="2">
    <source>
        <dbReference type="ARBA" id="ARBA00022475"/>
    </source>
</evidence>
<feature type="region of interest" description="Disordered" evidence="7">
    <location>
        <begin position="157"/>
        <end position="207"/>
    </location>
</feature>
<feature type="domain" description="ABC3 transporter permease C-terminal" evidence="9">
    <location>
        <begin position="317"/>
        <end position="431"/>
    </location>
</feature>
<evidence type="ECO:0000259" key="9">
    <source>
        <dbReference type="Pfam" id="PF02687"/>
    </source>
</evidence>
<gene>
    <name evidence="10" type="ORF">G1C97_1478</name>
</gene>
<comment type="caution">
    <text evidence="10">The sequence shown here is derived from an EMBL/GenBank/DDBJ whole genome shotgun (WGS) entry which is preliminary data.</text>
</comment>
<evidence type="ECO:0000313" key="10">
    <source>
        <dbReference type="EMBL" id="NMM98526.1"/>
    </source>
</evidence>
<keyword evidence="2" id="KW-1003">Cell membrane</keyword>
<proteinExistence type="inferred from homology"/>
<sequence>MAADMTNRKMFWAMIVGAVFRRRSRAIMAVIASMVGAMTLFCLAAISIAVPQQMNEELRSYGANLIVTATGGMSDETVSTIESTVTGVADAKAAAYRYESVRINSAPYVMAGIDVNEVRNLNRHWNVDGSWPSEGRVLVGRDVADALGVSIGSTVTIGYRGEDSGQPNGDVAGGAGASSGSAASGSSEDKAAGETGQQTRDGRVSTDILDTSGTKFQVAGIVDTGGSEDEIVYAVGSDLTTLAGKRGPDVIEFSSEASEDQLSGLVSKLNKQGAAASAGSTGSTGAADAVTYQAQQVTKMTASNQRIITMLKTLFWIVSLVVLVLTLVGVSTTMASIVSQRRNEIGLRKALGASSLSVAAEFFVESALYGLLGGLIGMGLGYALARVLCAQVFERTLDFSWALGVASVLLSVVLAIIASIPPVRRATRIDPAIVLREE</sequence>
<evidence type="ECO:0000256" key="4">
    <source>
        <dbReference type="ARBA" id="ARBA00022989"/>
    </source>
</evidence>
<keyword evidence="5 8" id="KW-0472">Membrane</keyword>
<evidence type="ECO:0000256" key="5">
    <source>
        <dbReference type="ARBA" id="ARBA00023136"/>
    </source>
</evidence>
<dbReference type="PANTHER" id="PTHR30572:SF4">
    <property type="entry name" value="ABC TRANSPORTER PERMEASE YTRF"/>
    <property type="match status" value="1"/>
</dbReference>
<feature type="transmembrane region" description="Helical" evidence="8">
    <location>
        <begin position="367"/>
        <end position="393"/>
    </location>
</feature>
<dbReference type="Proteomes" id="UP000543419">
    <property type="component" value="Unassembled WGS sequence"/>
</dbReference>
<dbReference type="EMBL" id="JAAIIG010000006">
    <property type="protein sequence ID" value="NMM98526.1"/>
    <property type="molecule type" value="Genomic_DNA"/>
</dbReference>
<dbReference type="AlphaFoldDB" id="A0A7Y0EY27"/>